<sequence length="312" mass="33422">MSEEKQYDVIIIGAGPAGMTAATYASRAELKTIMIDQGIYGGQMNNTAEVENYPGYNNIMGPDLAEKMYASSTQFGAEYTFGTVSSVEVLDNQEKIVHTDMGDFQAPAVIVATGSEHVHLGVDGEEEYQGKGVSYCAVCDGAFFKGEVVAVVGGGDSAVEEGLYLADVVDHVTIFVRGDKLKAQPILQQRAMKKDNIEFVWNTEVTSINGDGEEVKSVNLHNNKTGEDSTFETAGVFIYIGLKPNTEKIADLGITDEQGWVIADKSMETKIPGVFAAGDVLVKELRQITTAIGDGGQAGQSAYNYVSAIKAR</sequence>
<dbReference type="Pfam" id="PF07992">
    <property type="entry name" value="Pyr_redox_2"/>
    <property type="match status" value="1"/>
</dbReference>
<evidence type="ECO:0000256" key="2">
    <source>
        <dbReference type="ARBA" id="ARBA00011738"/>
    </source>
</evidence>
<dbReference type="InterPro" id="IPR008255">
    <property type="entry name" value="Pyr_nucl-diS_OxRdtase_2_AS"/>
</dbReference>
<evidence type="ECO:0000256" key="8">
    <source>
        <dbReference type="ARBA" id="ARBA00023284"/>
    </source>
</evidence>
<accession>A0ABS5QYR3</accession>
<comment type="subunit">
    <text evidence="2 10">Homodimer.</text>
</comment>
<dbReference type="InterPro" id="IPR036188">
    <property type="entry name" value="FAD/NAD-bd_sf"/>
</dbReference>
<keyword evidence="8 10" id="KW-0676">Redox-active center</keyword>
<dbReference type="InterPro" id="IPR023753">
    <property type="entry name" value="FAD/NAD-binding_dom"/>
</dbReference>
<dbReference type="Gene3D" id="3.50.50.60">
    <property type="entry name" value="FAD/NAD(P)-binding domain"/>
    <property type="match status" value="2"/>
</dbReference>
<evidence type="ECO:0000256" key="11">
    <source>
        <dbReference type="RuleBase" id="RU003881"/>
    </source>
</evidence>
<evidence type="ECO:0000259" key="12">
    <source>
        <dbReference type="Pfam" id="PF07992"/>
    </source>
</evidence>
<comment type="cofactor">
    <cofactor evidence="11">
        <name>FAD</name>
        <dbReference type="ChEBI" id="CHEBI:57692"/>
    </cofactor>
    <text evidence="11">Binds 1 FAD per subunit.</text>
</comment>
<keyword evidence="5 10" id="KW-0274">FAD</keyword>
<name>A0ABS5QYR3_9LACO</name>
<keyword evidence="7" id="KW-1015">Disulfide bond</keyword>
<protein>
    <recommendedName>
        <fullName evidence="3 10">Thioredoxin reductase</fullName>
        <ecNumber evidence="10">1.8.1.9</ecNumber>
    </recommendedName>
</protein>
<dbReference type="InterPro" id="IPR005982">
    <property type="entry name" value="Thioredox_Rdtase"/>
</dbReference>
<dbReference type="PROSITE" id="PS00573">
    <property type="entry name" value="PYRIDINE_REDOX_2"/>
    <property type="match status" value="1"/>
</dbReference>
<dbReference type="PANTHER" id="PTHR48105">
    <property type="entry name" value="THIOREDOXIN REDUCTASE 1-RELATED-RELATED"/>
    <property type="match status" value="1"/>
</dbReference>
<evidence type="ECO:0000256" key="7">
    <source>
        <dbReference type="ARBA" id="ARBA00023157"/>
    </source>
</evidence>
<evidence type="ECO:0000256" key="3">
    <source>
        <dbReference type="ARBA" id="ARBA00018719"/>
    </source>
</evidence>
<organism evidence="13 14">
    <name type="scientific">Fructobacillus broussonetiae</name>
    <dbReference type="NCBI Taxonomy" id="2713173"/>
    <lineage>
        <taxon>Bacteria</taxon>
        <taxon>Bacillati</taxon>
        <taxon>Bacillota</taxon>
        <taxon>Bacilli</taxon>
        <taxon>Lactobacillales</taxon>
        <taxon>Lactobacillaceae</taxon>
        <taxon>Fructobacillus</taxon>
    </lineage>
</organism>
<reference evidence="13 14" key="1">
    <citation type="submission" date="2020-02" db="EMBL/GenBank/DDBJ databases">
        <title>Fructobacillus sp. isolated from paper mulberry of Taiwan.</title>
        <authorList>
            <person name="Lin S.-T."/>
        </authorList>
    </citation>
    <scope>NUCLEOTIDE SEQUENCE [LARGE SCALE GENOMIC DNA]</scope>
    <source>
        <strain evidence="13 14">M2-14</strain>
    </source>
</reference>
<keyword evidence="11" id="KW-0521">NADP</keyword>
<dbReference type="EMBL" id="JAAMFK010000002">
    <property type="protein sequence ID" value="MBS9338335.1"/>
    <property type="molecule type" value="Genomic_DNA"/>
</dbReference>
<evidence type="ECO:0000256" key="1">
    <source>
        <dbReference type="ARBA" id="ARBA00009333"/>
    </source>
</evidence>
<evidence type="ECO:0000256" key="4">
    <source>
        <dbReference type="ARBA" id="ARBA00022630"/>
    </source>
</evidence>
<evidence type="ECO:0000256" key="6">
    <source>
        <dbReference type="ARBA" id="ARBA00023002"/>
    </source>
</evidence>
<keyword evidence="6 10" id="KW-0560">Oxidoreductase</keyword>
<evidence type="ECO:0000256" key="9">
    <source>
        <dbReference type="ARBA" id="ARBA00048132"/>
    </source>
</evidence>
<proteinExistence type="inferred from homology"/>
<dbReference type="NCBIfam" id="TIGR01292">
    <property type="entry name" value="TRX_reduct"/>
    <property type="match status" value="1"/>
</dbReference>
<comment type="caution">
    <text evidence="13">The sequence shown here is derived from an EMBL/GenBank/DDBJ whole genome shotgun (WGS) entry which is preliminary data.</text>
</comment>
<keyword evidence="14" id="KW-1185">Reference proteome</keyword>
<evidence type="ECO:0000313" key="13">
    <source>
        <dbReference type="EMBL" id="MBS9338335.1"/>
    </source>
</evidence>
<dbReference type="EC" id="1.8.1.9" evidence="10"/>
<dbReference type="SUPFAM" id="SSF51905">
    <property type="entry name" value="FAD/NAD(P)-binding domain"/>
    <property type="match status" value="1"/>
</dbReference>
<comment type="similarity">
    <text evidence="1 10">Belongs to the class-II pyridine nucleotide-disulfide oxidoreductase family.</text>
</comment>
<feature type="domain" description="FAD/NAD(P)-binding" evidence="12">
    <location>
        <begin position="7"/>
        <end position="295"/>
    </location>
</feature>
<dbReference type="PRINTS" id="PR00469">
    <property type="entry name" value="PNDRDTASEII"/>
</dbReference>
<dbReference type="GO" id="GO:0004791">
    <property type="term" value="F:thioredoxin-disulfide reductase (NADPH) activity"/>
    <property type="evidence" value="ECO:0007669"/>
    <property type="project" value="UniProtKB-EC"/>
</dbReference>
<dbReference type="Proteomes" id="UP001519504">
    <property type="component" value="Unassembled WGS sequence"/>
</dbReference>
<evidence type="ECO:0000256" key="10">
    <source>
        <dbReference type="RuleBase" id="RU003880"/>
    </source>
</evidence>
<evidence type="ECO:0000256" key="5">
    <source>
        <dbReference type="ARBA" id="ARBA00022827"/>
    </source>
</evidence>
<keyword evidence="4 10" id="KW-0285">Flavoprotein</keyword>
<dbReference type="RefSeq" id="WP_213808622.1">
    <property type="nucleotide sequence ID" value="NZ_JAAMFK010000002.1"/>
</dbReference>
<comment type="catalytic activity">
    <reaction evidence="9 10">
        <text>[thioredoxin]-dithiol + NADP(+) = [thioredoxin]-disulfide + NADPH + H(+)</text>
        <dbReference type="Rhea" id="RHEA:20345"/>
        <dbReference type="Rhea" id="RHEA-COMP:10698"/>
        <dbReference type="Rhea" id="RHEA-COMP:10700"/>
        <dbReference type="ChEBI" id="CHEBI:15378"/>
        <dbReference type="ChEBI" id="CHEBI:29950"/>
        <dbReference type="ChEBI" id="CHEBI:50058"/>
        <dbReference type="ChEBI" id="CHEBI:57783"/>
        <dbReference type="ChEBI" id="CHEBI:58349"/>
        <dbReference type="EC" id="1.8.1.9"/>
    </reaction>
</comment>
<evidence type="ECO:0000313" key="14">
    <source>
        <dbReference type="Proteomes" id="UP001519504"/>
    </source>
</evidence>
<dbReference type="InterPro" id="IPR050097">
    <property type="entry name" value="Ferredoxin-NADP_redctase_2"/>
</dbReference>
<gene>
    <name evidence="13" type="primary">trxB</name>
    <name evidence="13" type="ORF">G6R29_01630</name>
</gene>
<dbReference type="PRINTS" id="PR00368">
    <property type="entry name" value="FADPNR"/>
</dbReference>